<evidence type="ECO:0000256" key="10">
    <source>
        <dbReference type="RuleBase" id="RU361207"/>
    </source>
</evidence>
<dbReference type="Proteomes" id="UP000238348">
    <property type="component" value="Chromosome"/>
</dbReference>
<evidence type="ECO:0000256" key="11">
    <source>
        <dbReference type="SAM" id="MobiDB-lite"/>
    </source>
</evidence>
<evidence type="ECO:0000256" key="3">
    <source>
        <dbReference type="ARBA" id="ARBA00012560"/>
    </source>
</evidence>
<organism evidence="12 13">
    <name type="scientific">Sorangium cellulosum</name>
    <name type="common">Polyangium cellulosum</name>
    <dbReference type="NCBI Taxonomy" id="56"/>
    <lineage>
        <taxon>Bacteria</taxon>
        <taxon>Pseudomonadati</taxon>
        <taxon>Myxococcota</taxon>
        <taxon>Polyangia</taxon>
        <taxon>Polyangiales</taxon>
        <taxon>Polyangiaceae</taxon>
        <taxon>Sorangium</taxon>
    </lineage>
</organism>
<dbReference type="PANTHER" id="PTHR32438:SF5">
    <property type="entry name" value="4-ALPHA-GLUCANOTRANSFERASE DPE1, CHLOROPLASTIC_AMYLOPLASTIC"/>
    <property type="match status" value="1"/>
</dbReference>
<dbReference type="Pfam" id="PF02446">
    <property type="entry name" value="Glyco_hydro_77"/>
    <property type="match status" value="1"/>
</dbReference>
<evidence type="ECO:0000256" key="2">
    <source>
        <dbReference type="ARBA" id="ARBA00005684"/>
    </source>
</evidence>
<accession>A0A2L0EPU9</accession>
<comment type="catalytic activity">
    <reaction evidence="1 10">
        <text>Transfers a segment of a (1-&gt;4)-alpha-D-glucan to a new position in an acceptor, which may be glucose or a (1-&gt;4)-alpha-D-glucan.</text>
        <dbReference type="EC" id="2.4.1.25"/>
    </reaction>
</comment>
<dbReference type="NCBIfam" id="NF011081">
    <property type="entry name" value="PRK14508.1-4"/>
    <property type="match status" value="1"/>
</dbReference>
<evidence type="ECO:0000256" key="1">
    <source>
        <dbReference type="ARBA" id="ARBA00000439"/>
    </source>
</evidence>
<dbReference type="EMBL" id="CP012673">
    <property type="protein sequence ID" value="AUX41316.1"/>
    <property type="molecule type" value="Genomic_DNA"/>
</dbReference>
<evidence type="ECO:0000256" key="7">
    <source>
        <dbReference type="ARBA" id="ARBA00023277"/>
    </source>
</evidence>
<dbReference type="InterPro" id="IPR017853">
    <property type="entry name" value="GH"/>
</dbReference>
<dbReference type="RefSeq" id="WP_104979430.1">
    <property type="nucleotide sequence ID" value="NZ_CP012673.1"/>
</dbReference>
<evidence type="ECO:0000256" key="9">
    <source>
        <dbReference type="ARBA" id="ARBA00031501"/>
    </source>
</evidence>
<comment type="similarity">
    <text evidence="2 10">Belongs to the disproportionating enzyme family.</text>
</comment>
<gene>
    <name evidence="12" type="primary">malQ</name>
    <name evidence="12" type="ORF">SOCE26_027260</name>
</gene>
<evidence type="ECO:0000256" key="4">
    <source>
        <dbReference type="ARBA" id="ARBA00020295"/>
    </source>
</evidence>
<evidence type="ECO:0000313" key="13">
    <source>
        <dbReference type="Proteomes" id="UP000238348"/>
    </source>
</evidence>
<evidence type="ECO:0000256" key="5">
    <source>
        <dbReference type="ARBA" id="ARBA00022676"/>
    </source>
</evidence>
<reference evidence="12 13" key="1">
    <citation type="submission" date="2015-09" db="EMBL/GenBank/DDBJ databases">
        <title>Sorangium comparison.</title>
        <authorList>
            <person name="Zaburannyi N."/>
            <person name="Bunk B."/>
            <person name="Overmann J."/>
            <person name="Mueller R."/>
        </authorList>
    </citation>
    <scope>NUCLEOTIDE SEQUENCE [LARGE SCALE GENOMIC DNA]</scope>
    <source>
        <strain evidence="12 13">So ce26</strain>
    </source>
</reference>
<dbReference type="NCBIfam" id="TIGR00217">
    <property type="entry name" value="malQ"/>
    <property type="match status" value="1"/>
</dbReference>
<proteinExistence type="inferred from homology"/>
<keyword evidence="7 10" id="KW-0119">Carbohydrate metabolism</keyword>
<name>A0A2L0EPU9_SORCE</name>
<evidence type="ECO:0000256" key="8">
    <source>
        <dbReference type="ARBA" id="ARBA00031423"/>
    </source>
</evidence>
<dbReference type="SUPFAM" id="SSF51445">
    <property type="entry name" value="(Trans)glycosidases"/>
    <property type="match status" value="1"/>
</dbReference>
<dbReference type="OrthoDB" id="9761577at2"/>
<feature type="region of interest" description="Disordered" evidence="11">
    <location>
        <begin position="340"/>
        <end position="359"/>
    </location>
</feature>
<dbReference type="EC" id="2.4.1.25" evidence="3 10"/>
<evidence type="ECO:0000313" key="12">
    <source>
        <dbReference type="EMBL" id="AUX41316.1"/>
    </source>
</evidence>
<keyword evidence="5 10" id="KW-0328">Glycosyltransferase</keyword>
<evidence type="ECO:0000256" key="6">
    <source>
        <dbReference type="ARBA" id="ARBA00022679"/>
    </source>
</evidence>
<sequence length="550" mass="62309">MSSSSAEHQSKGSSESLPPPSDKHRRISGVTVPLFSLRSDRSWGIGEIGDLPEFAAWASTAGLRLVQLLPLNEMSGGETSPYSALSAFGIDPIYISLSAVPELPAEALGEALGDEAGALENARKSERVDYEAVRRLKTRALRFAFDRFEREHHAQKTPRAAEMAAFVKQQADWLPDYAQYRAFKDGFNGAAWWQWPDEIRDRKPEALEALRRERARDILYYEYVQWLAHTQWEEARADLRGKGMEIMGDLPFMVSRDSADVWAHQGEFRHDMSVGAPPDQFDRDGQNWGLPPYFWDRMRENDFAWLRRRCRYTGLLFDRFRIDHLVGFYRTYIFPEGWKRGQGGDGPKPTFDPAEEPQQREHGVRVVRAMIEGAAETGAQLVAEDLGAVPPWVRASLTELGVPGYKVLIWEKDDVVFRNPADYPALSVACFGTHDTSSVVSWWESLEERERNGVLDLPQLAPRRQEFDKQFTKETHRALLDLIHGAGSELVLLLLQDVLATRERINTPGTVGPENWTLRLAAPPAELERDPEVQAALERVRESIRASGRG</sequence>
<feature type="compositionally biased region" description="Polar residues" evidence="11">
    <location>
        <begin position="1"/>
        <end position="16"/>
    </location>
</feature>
<dbReference type="PANTHER" id="PTHR32438">
    <property type="entry name" value="4-ALPHA-GLUCANOTRANSFERASE DPE1, CHLOROPLASTIC/AMYLOPLASTIC"/>
    <property type="match status" value="1"/>
</dbReference>
<protein>
    <recommendedName>
        <fullName evidence="4 10">4-alpha-glucanotransferase</fullName>
        <ecNumber evidence="3 10">2.4.1.25</ecNumber>
    </recommendedName>
    <alternativeName>
        <fullName evidence="8 10">Amylomaltase</fullName>
    </alternativeName>
    <alternativeName>
        <fullName evidence="9 10">Disproportionating enzyme</fullName>
    </alternativeName>
</protein>
<feature type="region of interest" description="Disordered" evidence="11">
    <location>
        <begin position="1"/>
        <end position="26"/>
    </location>
</feature>
<dbReference type="InterPro" id="IPR003385">
    <property type="entry name" value="Glyco_hydro_77"/>
</dbReference>
<keyword evidence="6 10" id="KW-0808">Transferase</keyword>
<dbReference type="GO" id="GO:0005975">
    <property type="term" value="P:carbohydrate metabolic process"/>
    <property type="evidence" value="ECO:0007669"/>
    <property type="project" value="InterPro"/>
</dbReference>
<dbReference type="GO" id="GO:0004134">
    <property type="term" value="F:4-alpha-glucanotransferase activity"/>
    <property type="evidence" value="ECO:0007669"/>
    <property type="project" value="UniProtKB-EC"/>
</dbReference>
<dbReference type="AlphaFoldDB" id="A0A2L0EPU9"/>
<dbReference type="Gene3D" id="3.20.20.80">
    <property type="entry name" value="Glycosidases"/>
    <property type="match status" value="1"/>
</dbReference>